<evidence type="ECO:0000256" key="1">
    <source>
        <dbReference type="ARBA" id="ARBA00005820"/>
    </source>
</evidence>
<evidence type="ECO:0000256" key="5">
    <source>
        <dbReference type="PROSITE-ProRule" id="PRU01091"/>
    </source>
</evidence>
<dbReference type="PANTHER" id="PTHR35807:SF1">
    <property type="entry name" value="TRANSCRIPTIONAL REGULATOR REDD"/>
    <property type="match status" value="1"/>
</dbReference>
<evidence type="ECO:0000259" key="7">
    <source>
        <dbReference type="PROSITE" id="PS51755"/>
    </source>
</evidence>
<dbReference type="SUPFAM" id="SSF48452">
    <property type="entry name" value="TPR-like"/>
    <property type="match status" value="1"/>
</dbReference>
<dbReference type="InterPro" id="IPR027417">
    <property type="entry name" value="P-loop_NTPase"/>
</dbReference>
<dbReference type="InterPro" id="IPR001867">
    <property type="entry name" value="OmpR/PhoB-type_DNA-bd"/>
</dbReference>
<dbReference type="Pfam" id="PF03704">
    <property type="entry name" value="BTAD"/>
    <property type="match status" value="1"/>
</dbReference>
<dbReference type="Gene3D" id="1.25.40.10">
    <property type="entry name" value="Tetratricopeptide repeat domain"/>
    <property type="match status" value="1"/>
</dbReference>
<dbReference type="CDD" id="cd15831">
    <property type="entry name" value="BTAD"/>
    <property type="match status" value="1"/>
</dbReference>
<dbReference type="Proteomes" id="UP001500843">
    <property type="component" value="Unassembled WGS sequence"/>
</dbReference>
<feature type="DNA-binding region" description="OmpR/PhoB-type" evidence="5">
    <location>
        <begin position="1"/>
        <end position="93"/>
    </location>
</feature>
<keyword evidence="2" id="KW-0805">Transcription regulation</keyword>
<keyword evidence="4" id="KW-0804">Transcription</keyword>
<feature type="region of interest" description="Disordered" evidence="6">
    <location>
        <begin position="249"/>
        <end position="276"/>
    </location>
</feature>
<dbReference type="PANTHER" id="PTHR35807">
    <property type="entry name" value="TRANSCRIPTIONAL REGULATOR REDD-RELATED"/>
    <property type="match status" value="1"/>
</dbReference>
<dbReference type="InterPro" id="IPR011990">
    <property type="entry name" value="TPR-like_helical_dom_sf"/>
</dbReference>
<feature type="domain" description="OmpR/PhoB-type" evidence="7">
    <location>
        <begin position="1"/>
        <end position="93"/>
    </location>
</feature>
<dbReference type="PROSITE" id="PS51755">
    <property type="entry name" value="OMPR_PHOB"/>
    <property type="match status" value="1"/>
</dbReference>
<comment type="similarity">
    <text evidence="1">Belongs to the AfsR/DnrI/RedD regulatory family.</text>
</comment>
<evidence type="ECO:0000313" key="8">
    <source>
        <dbReference type="EMBL" id="GAA4694239.1"/>
    </source>
</evidence>
<dbReference type="PRINTS" id="PR00364">
    <property type="entry name" value="DISEASERSIST"/>
</dbReference>
<dbReference type="SMART" id="SM00862">
    <property type="entry name" value="Trans_reg_C"/>
    <property type="match status" value="1"/>
</dbReference>
<dbReference type="SUPFAM" id="SSF52540">
    <property type="entry name" value="P-loop containing nucleoside triphosphate hydrolases"/>
    <property type="match status" value="1"/>
</dbReference>
<dbReference type="InterPro" id="IPR036388">
    <property type="entry name" value="WH-like_DNA-bd_sf"/>
</dbReference>
<dbReference type="InterPro" id="IPR051677">
    <property type="entry name" value="AfsR-DnrI-RedD_regulator"/>
</dbReference>
<accession>A0ABP8WU77</accession>
<dbReference type="Gene3D" id="3.40.50.300">
    <property type="entry name" value="P-loop containing nucleotide triphosphate hydrolases"/>
    <property type="match status" value="1"/>
</dbReference>
<keyword evidence="3 5" id="KW-0238">DNA-binding</keyword>
<name>A0ABP8WU77_9MICO</name>
<dbReference type="InterPro" id="IPR016032">
    <property type="entry name" value="Sig_transdc_resp-reg_C-effctor"/>
</dbReference>
<keyword evidence="9" id="KW-1185">Reference proteome</keyword>
<protein>
    <recommendedName>
        <fullName evidence="7">OmpR/PhoB-type domain-containing protein</fullName>
    </recommendedName>
</protein>
<dbReference type="InterPro" id="IPR005158">
    <property type="entry name" value="BTAD"/>
</dbReference>
<evidence type="ECO:0000256" key="3">
    <source>
        <dbReference type="ARBA" id="ARBA00023125"/>
    </source>
</evidence>
<sequence>MVRFQLLGHVSALSERGPVLLGSARQLMVLAALLVEPGVPVSLDSLAERVWGAAPPRSARQTLHSYISRLRSVLDAAGGPTPARRPGGYVLDVDAAAVDIHHFRALVAQARSADDGCAAPLWDDAMALWKGRPFADLDSPWLHSVAVTLEAERQAATLDHNDLLLRRGEHGRLLPEVTAAAERHPLDERLVGQLMLVLYRCGRQADALERYRRLRERLVDELGSDPGPELRGLHQCILRHDPALALRAAARGPDPGGQVPDAAPARPRPAQLPMDVAGFTGRDRDLRRLDRLVSGSVPDGPARRVVITAIGGAAGVGKTALAVHWAHRVVDRFPDGQLYVNLRGYDPEQPVRPADALARFLTALGVPRHDIPLDDDELAARYRSELAGRRMLIVLDNAGSVAQVRPLLPGSGSSMVLVTSRDSLAGLVAVHGARQVGLDLLSIAEAVDLLRRLVGDRVVTEPAAAATLAEQCARLPLALRVAAELAMSRPDRSLAEVVAELADRSRHRVSVARTAGTPRSTGAHGAASSSVLRSYPWARIRSPRCSLTTLR</sequence>
<evidence type="ECO:0000256" key="4">
    <source>
        <dbReference type="ARBA" id="ARBA00023163"/>
    </source>
</evidence>
<dbReference type="SMART" id="SM01043">
    <property type="entry name" value="BTAD"/>
    <property type="match status" value="1"/>
</dbReference>
<comment type="caution">
    <text evidence="8">The sequence shown here is derived from an EMBL/GenBank/DDBJ whole genome shotgun (WGS) entry which is preliminary data.</text>
</comment>
<feature type="compositionally biased region" description="Low complexity" evidence="6">
    <location>
        <begin position="249"/>
        <end position="269"/>
    </location>
</feature>
<evidence type="ECO:0000256" key="6">
    <source>
        <dbReference type="SAM" id="MobiDB-lite"/>
    </source>
</evidence>
<dbReference type="SUPFAM" id="SSF46894">
    <property type="entry name" value="C-terminal effector domain of the bipartite response regulators"/>
    <property type="match status" value="1"/>
</dbReference>
<dbReference type="EMBL" id="BAABHM010000007">
    <property type="protein sequence ID" value="GAA4694239.1"/>
    <property type="molecule type" value="Genomic_DNA"/>
</dbReference>
<dbReference type="Gene3D" id="1.10.10.10">
    <property type="entry name" value="Winged helix-like DNA-binding domain superfamily/Winged helix DNA-binding domain"/>
    <property type="match status" value="1"/>
</dbReference>
<gene>
    <name evidence="8" type="ORF">GCM10023198_12360</name>
</gene>
<organism evidence="8 9">
    <name type="scientific">Promicromonospora umidemergens</name>
    <dbReference type="NCBI Taxonomy" id="629679"/>
    <lineage>
        <taxon>Bacteria</taxon>
        <taxon>Bacillati</taxon>
        <taxon>Actinomycetota</taxon>
        <taxon>Actinomycetes</taxon>
        <taxon>Micrococcales</taxon>
        <taxon>Promicromonosporaceae</taxon>
        <taxon>Promicromonospora</taxon>
    </lineage>
</organism>
<evidence type="ECO:0000313" key="9">
    <source>
        <dbReference type="Proteomes" id="UP001500843"/>
    </source>
</evidence>
<reference evidence="9" key="1">
    <citation type="journal article" date="2019" name="Int. J. Syst. Evol. Microbiol.">
        <title>The Global Catalogue of Microorganisms (GCM) 10K type strain sequencing project: providing services to taxonomists for standard genome sequencing and annotation.</title>
        <authorList>
            <consortium name="The Broad Institute Genomics Platform"/>
            <consortium name="The Broad Institute Genome Sequencing Center for Infectious Disease"/>
            <person name="Wu L."/>
            <person name="Ma J."/>
        </authorList>
    </citation>
    <scope>NUCLEOTIDE SEQUENCE [LARGE SCALE GENOMIC DNA]</scope>
    <source>
        <strain evidence="9">JCM 17975</strain>
    </source>
</reference>
<proteinExistence type="inferred from homology"/>
<evidence type="ECO:0000256" key="2">
    <source>
        <dbReference type="ARBA" id="ARBA00023015"/>
    </source>
</evidence>
<dbReference type="Pfam" id="PF00486">
    <property type="entry name" value="Trans_reg_C"/>
    <property type="match status" value="1"/>
</dbReference>